<evidence type="ECO:0000313" key="2">
    <source>
        <dbReference type="Proteomes" id="UP001165269"/>
    </source>
</evidence>
<organism evidence="1 2">
    <name type="scientific">Streptomyces cylindrosporus</name>
    <dbReference type="NCBI Taxonomy" id="2927583"/>
    <lineage>
        <taxon>Bacteria</taxon>
        <taxon>Bacillati</taxon>
        <taxon>Actinomycetota</taxon>
        <taxon>Actinomycetes</taxon>
        <taxon>Kitasatosporales</taxon>
        <taxon>Streptomycetaceae</taxon>
        <taxon>Streptomyces</taxon>
    </lineage>
</organism>
<evidence type="ECO:0000313" key="1">
    <source>
        <dbReference type="EMBL" id="MCI3272363.1"/>
    </source>
</evidence>
<comment type="caution">
    <text evidence="1">The sequence shown here is derived from an EMBL/GenBank/DDBJ whole genome shotgun (WGS) entry which is preliminary data.</text>
</comment>
<reference evidence="1" key="1">
    <citation type="submission" date="2022-03" db="EMBL/GenBank/DDBJ databases">
        <title>Streptomyces 7R015 and 7R016 isolated from Barleria lupulina in Thailand.</title>
        <authorList>
            <person name="Kanchanasin P."/>
            <person name="Phongsopitanun W."/>
            <person name="Tanasupawat S."/>
        </authorList>
    </citation>
    <scope>NUCLEOTIDE SEQUENCE</scope>
    <source>
        <strain evidence="1">7R015</strain>
    </source>
</reference>
<protein>
    <submittedName>
        <fullName evidence="1">Uncharacterized protein</fullName>
    </submittedName>
</protein>
<dbReference type="EMBL" id="JALDAY010000004">
    <property type="protein sequence ID" value="MCI3272363.1"/>
    <property type="molecule type" value="Genomic_DNA"/>
</dbReference>
<dbReference type="Proteomes" id="UP001165269">
    <property type="component" value="Unassembled WGS sequence"/>
</dbReference>
<dbReference type="NCBIfam" id="NF047838">
    <property type="entry name" value="SCO4402_fam"/>
    <property type="match status" value="1"/>
</dbReference>
<accession>A0ABS9Y574</accession>
<sequence>MSQLTITWTLHHHGWALCKVADHSGEAEALASYVTSGPEQFLQAIARIALTDTEARAEFEGEPEVYRWLFRREGTDVEIDLLRANTCRTPDSSAVVLWSSRHAIKSVVRAALRAFDKVAHELGEDGYASRWGRPFPHTELEALRAALQTKGPIPIPIPTGPSEGVSENDRRLMANHRVHVVPAVLALANPPWQRDVWLDPTAFENLDHVFHTLFDDFCDADEPERYLGVSLRTAEEVALMRELGAALNAAAAEAPGDTDSEYLQAAAWPDVVAIAGRLSQVMVANDLRELAVLLDGGGCG</sequence>
<dbReference type="RefSeq" id="WP_242765519.1">
    <property type="nucleotide sequence ID" value="NZ_JALDAY010000004.1"/>
</dbReference>
<keyword evidence="2" id="KW-1185">Reference proteome</keyword>
<dbReference type="InterPro" id="IPR057705">
    <property type="entry name" value="DUF7945"/>
</dbReference>
<proteinExistence type="predicted"/>
<name>A0ABS9Y574_9ACTN</name>
<dbReference type="Pfam" id="PF25656">
    <property type="entry name" value="DUF7945"/>
    <property type="match status" value="1"/>
</dbReference>
<gene>
    <name evidence="1" type="ORF">MQP27_14700</name>
</gene>